<dbReference type="HOGENOM" id="CLU_067281_2_0_10"/>
<sequence length="170" mass="20482" precursor="true">MKKQIWITAGIAGMLLCGMPQTNADAAVTVHIRTEGRPSFVISSWPTFIYLPKLGLSVSTNNAYDIVYYGNYYYVYKNGYWYRSSSHNGRWVVVKEHRLPYKIRKHRLAEIRKQRDIEYSRKYGNRWEKRDQQRHEDNRKDDKSQRFEDNRKDHDGRNDNDNRGFEERRK</sequence>
<feature type="region of interest" description="Disordered" evidence="1">
    <location>
        <begin position="128"/>
        <end position="170"/>
    </location>
</feature>
<dbReference type="AlphaFoldDB" id="B3EDC4"/>
<evidence type="ECO:0000256" key="1">
    <source>
        <dbReference type="SAM" id="MobiDB-lite"/>
    </source>
</evidence>
<feature type="chain" id="PRO_5002786093" evidence="2">
    <location>
        <begin position="25"/>
        <end position="170"/>
    </location>
</feature>
<keyword evidence="2" id="KW-0732">Signal</keyword>
<accession>B3EDC4</accession>
<evidence type="ECO:0000313" key="3">
    <source>
        <dbReference type="EMBL" id="ACD90549.1"/>
    </source>
</evidence>
<dbReference type="Proteomes" id="UP000008841">
    <property type="component" value="Chromosome"/>
</dbReference>
<feature type="signal peptide" evidence="2">
    <location>
        <begin position="1"/>
        <end position="24"/>
    </location>
</feature>
<protein>
    <submittedName>
        <fullName evidence="3">Uncharacterized protein</fullName>
    </submittedName>
</protein>
<dbReference type="Pfam" id="PF12779">
    <property type="entry name" value="WXXGXW"/>
    <property type="match status" value="1"/>
</dbReference>
<evidence type="ECO:0000313" key="4">
    <source>
        <dbReference type="Proteomes" id="UP000008841"/>
    </source>
</evidence>
<dbReference type="eggNOG" id="ENOG5033C1K">
    <property type="taxonomic scope" value="Bacteria"/>
</dbReference>
<dbReference type="RefSeq" id="WP_012466425.1">
    <property type="nucleotide sequence ID" value="NC_010803.1"/>
</dbReference>
<dbReference type="OrthoDB" id="595179at2"/>
<dbReference type="EMBL" id="CP001097">
    <property type="protein sequence ID" value="ACD90549.1"/>
    <property type="molecule type" value="Genomic_DNA"/>
</dbReference>
<organism evidence="3 4">
    <name type="scientific">Chlorobium limicola (strain DSM 245 / NBRC 103803 / 6330)</name>
    <dbReference type="NCBI Taxonomy" id="290315"/>
    <lineage>
        <taxon>Bacteria</taxon>
        <taxon>Pseudomonadati</taxon>
        <taxon>Chlorobiota</taxon>
        <taxon>Chlorobiia</taxon>
        <taxon>Chlorobiales</taxon>
        <taxon>Chlorobiaceae</taxon>
        <taxon>Chlorobium/Pelodictyon group</taxon>
        <taxon>Chlorobium</taxon>
    </lineage>
</organism>
<gene>
    <name evidence="3" type="ordered locus">Clim_1497</name>
</gene>
<proteinExistence type="predicted"/>
<dbReference type="KEGG" id="cli:Clim_1497"/>
<name>B3EDC4_CHLL2</name>
<dbReference type="InterPro" id="IPR024447">
    <property type="entry name" value="YXWGXW_rpt"/>
</dbReference>
<evidence type="ECO:0000256" key="2">
    <source>
        <dbReference type="SAM" id="SignalP"/>
    </source>
</evidence>
<reference evidence="3 4" key="1">
    <citation type="submission" date="2008-05" db="EMBL/GenBank/DDBJ databases">
        <title>Complete sequence of Chlorobium limicola DSM 245.</title>
        <authorList>
            <consortium name="US DOE Joint Genome Institute"/>
            <person name="Lucas S."/>
            <person name="Copeland A."/>
            <person name="Lapidus A."/>
            <person name="Glavina del Rio T."/>
            <person name="Dalin E."/>
            <person name="Tice H."/>
            <person name="Bruce D."/>
            <person name="Goodwin L."/>
            <person name="Pitluck S."/>
            <person name="Schmutz J."/>
            <person name="Larimer F."/>
            <person name="Land M."/>
            <person name="Hauser L."/>
            <person name="Kyrpides N."/>
            <person name="Ovchinnikova G."/>
            <person name="Zhao F."/>
            <person name="Li T."/>
            <person name="Liu Z."/>
            <person name="Overmann J."/>
            <person name="Bryant D.A."/>
            <person name="Richardson P."/>
        </authorList>
    </citation>
    <scope>NUCLEOTIDE SEQUENCE [LARGE SCALE GENOMIC DNA]</scope>
    <source>
        <strain evidence="4">DSM 245 / NBRC 103803 / 6330</strain>
    </source>
</reference>